<dbReference type="NCBIfam" id="TIGR02913">
    <property type="entry name" value="HAF_rpt"/>
    <property type="match status" value="2"/>
</dbReference>
<gene>
    <name evidence="2" type="ORF">ACFO8L_19840</name>
</gene>
<feature type="signal peptide" evidence="1">
    <location>
        <begin position="1"/>
        <end position="40"/>
    </location>
</feature>
<evidence type="ECO:0008006" key="4">
    <source>
        <dbReference type="Google" id="ProtNLM"/>
    </source>
</evidence>
<dbReference type="InterPro" id="IPR008979">
    <property type="entry name" value="Galactose-bd-like_sf"/>
</dbReference>
<reference evidence="3" key="1">
    <citation type="journal article" date="2019" name="Int. J. Syst. Evol. Microbiol.">
        <title>The Global Catalogue of Microorganisms (GCM) 10K type strain sequencing project: providing services to taxonomists for standard genome sequencing and annotation.</title>
        <authorList>
            <consortium name="The Broad Institute Genomics Platform"/>
            <consortium name="The Broad Institute Genome Sequencing Center for Infectious Disease"/>
            <person name="Wu L."/>
            <person name="Ma J."/>
        </authorList>
    </citation>
    <scope>NUCLEOTIDE SEQUENCE [LARGE SCALE GENOMIC DNA]</scope>
    <source>
        <strain evidence="3">CCUG 49560</strain>
    </source>
</reference>
<dbReference type="EMBL" id="JBHSFN010000011">
    <property type="protein sequence ID" value="MFC4588352.1"/>
    <property type="molecule type" value="Genomic_DNA"/>
</dbReference>
<dbReference type="Proteomes" id="UP001595891">
    <property type="component" value="Unassembled WGS sequence"/>
</dbReference>
<sequence length="515" mass="51390">MLETVVMGSVGKGSWRGVARAGFVTMMVLAPMAVAAPARAAVPPRYVITDLGALGVAETSVAKAISNAGVVVGSSTLAGVSRAVRWSGGSIVNLGTLPGGGGSTANAVNDAGQIAGTADRLTTRYGSPVRWNAAGVIQDLGGPADDRLGAGNGIDPAGRVAGGQRPAGSEGGPLAILYDQAGAPAELGDPPDSLGAANAVNAAGQVVGDPAFVWRGGHLTKLPGLPGGSAEWYQPTATAINISGQIAGSASASSSIDHRAVIWRGGAVADVGTIDGIAFSEATGINAAGQVVGTADPKCRPCPAPRAWFWQPGGVITALDTLIPAGSGWTLREANGINDRGQIVGSGLHGGALHAFLLTPVFSATVNFQPASSVVPAGYTADTGAVYGPRAGGLTYGWNVDNSANGREREAANAPDQRYDTFNHLQGPGGATSWELAVPNGAYLVHLVAGDPGSGDGVYKIDVEGAQVVSGTPSAAARFVEGVARVLVSDGRLTITNAAGAVDNKIAYLDVLSSL</sequence>
<protein>
    <recommendedName>
        <fullName evidence="4">HAF repeat-containing protein</fullName>
    </recommendedName>
</protein>
<proteinExistence type="predicted"/>
<accession>A0ABV9EID4</accession>
<keyword evidence="3" id="KW-1185">Reference proteome</keyword>
<feature type="chain" id="PRO_5046989181" description="HAF repeat-containing protein" evidence="1">
    <location>
        <begin position="41"/>
        <end position="515"/>
    </location>
</feature>
<dbReference type="InterPro" id="IPR014262">
    <property type="entry name" value="HAF_rpt"/>
</dbReference>
<comment type="caution">
    <text evidence="2">The sequence shown here is derived from an EMBL/GenBank/DDBJ whole genome shotgun (WGS) entry which is preliminary data.</text>
</comment>
<keyword evidence="1" id="KW-0732">Signal</keyword>
<dbReference type="RefSeq" id="WP_262846796.1">
    <property type="nucleotide sequence ID" value="NZ_JANZYP010000052.1"/>
</dbReference>
<evidence type="ECO:0000256" key="1">
    <source>
        <dbReference type="SAM" id="SignalP"/>
    </source>
</evidence>
<name>A0ABV9EID4_9ACTN</name>
<organism evidence="2 3">
    <name type="scientific">Sphaerisporangium corydalis</name>
    <dbReference type="NCBI Taxonomy" id="1441875"/>
    <lineage>
        <taxon>Bacteria</taxon>
        <taxon>Bacillati</taxon>
        <taxon>Actinomycetota</taxon>
        <taxon>Actinomycetes</taxon>
        <taxon>Streptosporangiales</taxon>
        <taxon>Streptosporangiaceae</taxon>
        <taxon>Sphaerisporangium</taxon>
    </lineage>
</organism>
<evidence type="ECO:0000313" key="2">
    <source>
        <dbReference type="EMBL" id="MFC4588352.1"/>
    </source>
</evidence>
<dbReference type="SUPFAM" id="SSF49785">
    <property type="entry name" value="Galactose-binding domain-like"/>
    <property type="match status" value="1"/>
</dbReference>
<evidence type="ECO:0000313" key="3">
    <source>
        <dbReference type="Proteomes" id="UP001595891"/>
    </source>
</evidence>
<dbReference type="Gene3D" id="2.60.120.430">
    <property type="entry name" value="Galactose-binding lectin"/>
    <property type="match status" value="1"/>
</dbReference>